<evidence type="ECO:0000256" key="2">
    <source>
        <dbReference type="SAM" id="Phobius"/>
    </source>
</evidence>
<keyword evidence="2" id="KW-0472">Membrane</keyword>
<dbReference type="GO" id="GO:0005829">
    <property type="term" value="C:cytosol"/>
    <property type="evidence" value="ECO:0007669"/>
    <property type="project" value="TreeGrafter"/>
</dbReference>
<dbReference type="Gene3D" id="3.40.1090.10">
    <property type="entry name" value="Cytosolic phospholipase A2 catalytic domain"/>
    <property type="match status" value="2"/>
</dbReference>
<accession>A0AAE4ZB00</accession>
<dbReference type="GO" id="GO:0004623">
    <property type="term" value="F:phospholipase A2 activity"/>
    <property type="evidence" value="ECO:0007669"/>
    <property type="project" value="TreeGrafter"/>
</dbReference>
<evidence type="ECO:0000313" key="5">
    <source>
        <dbReference type="Proteomes" id="UP000702544"/>
    </source>
</evidence>
<dbReference type="SUPFAM" id="SSF52151">
    <property type="entry name" value="FabD/lysophospholipase-like"/>
    <property type="match status" value="1"/>
</dbReference>
<protein>
    <recommendedName>
        <fullName evidence="3">PNPLA domain-containing protein</fullName>
    </recommendedName>
</protein>
<reference evidence="4 5" key="1">
    <citation type="submission" date="2020-01" db="EMBL/GenBank/DDBJ databases">
        <title>Genomes assembled from Gulf of Kutch pelagic sediment metagenomes.</title>
        <authorList>
            <person name="Chandrashekar M."/>
            <person name="Mahajan M.S."/>
            <person name="Dave K.J."/>
            <person name="Vatsa P."/>
            <person name="Nathani N.M."/>
        </authorList>
    </citation>
    <scope>NUCLEOTIDE SEQUENCE [LARGE SCALE GENOMIC DNA]</scope>
    <source>
        <strain evidence="4">KS3-K002</strain>
    </source>
</reference>
<proteinExistence type="predicted"/>
<dbReference type="GO" id="GO:0046475">
    <property type="term" value="P:glycerophospholipid catabolic process"/>
    <property type="evidence" value="ECO:0007669"/>
    <property type="project" value="TreeGrafter"/>
</dbReference>
<feature type="domain" description="PNPLA" evidence="3">
    <location>
        <begin position="29"/>
        <end position="77"/>
    </location>
</feature>
<feature type="transmembrane region" description="Helical" evidence="2">
    <location>
        <begin position="299"/>
        <end position="318"/>
    </location>
</feature>
<gene>
    <name evidence="4" type="ORF">GWO12_12165</name>
</gene>
<dbReference type="EMBL" id="JAACAK010000096">
    <property type="protein sequence ID" value="NIR75847.1"/>
    <property type="molecule type" value="Genomic_DNA"/>
</dbReference>
<dbReference type="InterPro" id="IPR002641">
    <property type="entry name" value="PNPLA_dom"/>
</dbReference>
<feature type="transmembrane region" description="Helical" evidence="2">
    <location>
        <begin position="189"/>
        <end position="213"/>
    </location>
</feature>
<name>A0AAE4ZB00_9BACT</name>
<sequence length="696" mass="75159">MANGEAATGYEQVKEEERKRIGVEPACGLAISGGGIRSASFGLGVLQALVRTKILKKVDYLSTVSGGGYIGSSLTWFLKRNFPDGSSAGLDVENFPFGARLVGGRTGAKRNDILDYIRQHASYLTPGRGLNLVSLIGVTLRSLFVSLFVYFAVLVVIMWVLHRIGVFQAWSTAELAGAWPLRGVALNPAIWLAALVVASLAILALVFSVRTLLGSTRTGKRYARSIAGQRLTGRLWVTVILLALVGSLPYAAELADTGLRLAAAAGTSTVLGVLLGVIEFIRAHQPKKSSGGLASGARVVIGAAALIYGLLLGAYALADSRPSIWWFVAALAVALLFGLVVNLNYVGLHRMYRDRLMETFLPDAETVHRGEWEPATGADYALLEEMCDEGNPRPYHLINTNVVLVDSPTSRYRGRGGDNFILSPLFCGSDATGWRSTDTFMKTGSRGMTLATAMAISGAAVNPHTGVAGKGLMRNRLVAALMSLLNLRLGYWIPNPSFKKRMPLPPNFLVPGLSRGVLGRGFSEDSRSLELSDGGHFENLGLYELIRRQLSVIIASDAGADPEFRFGDLENALERARVDFGARIRFRPELGLEDLLPGSATGVLAERFGLARRGYAIADITYHDGSTGTLFYIKSVVTPNLPADLYGYKSANPAFPDQTTADQFFDEEQFEAYRELGYQLAKATFAEEAADKLKTM</sequence>
<keyword evidence="2" id="KW-1133">Transmembrane helix</keyword>
<feature type="transmembrane region" description="Helical" evidence="2">
    <location>
        <begin position="258"/>
        <end position="278"/>
    </location>
</feature>
<evidence type="ECO:0000256" key="1">
    <source>
        <dbReference type="ARBA" id="ARBA00023098"/>
    </source>
</evidence>
<keyword evidence="1" id="KW-0443">Lipid metabolism</keyword>
<dbReference type="InterPro" id="IPR016035">
    <property type="entry name" value="Acyl_Trfase/lysoPLipase"/>
</dbReference>
<organism evidence="4 5">
    <name type="scientific">Candidatus Kutchimonas denitrificans</name>
    <dbReference type="NCBI Taxonomy" id="3056748"/>
    <lineage>
        <taxon>Bacteria</taxon>
        <taxon>Pseudomonadati</taxon>
        <taxon>Gemmatimonadota</taxon>
        <taxon>Gemmatimonadia</taxon>
        <taxon>Candidatus Palauibacterales</taxon>
        <taxon>Candidatus Palauibacteraceae</taxon>
        <taxon>Candidatus Kutchimonas</taxon>
    </lineage>
</organism>
<keyword evidence="2" id="KW-0812">Transmembrane</keyword>
<dbReference type="PANTHER" id="PTHR10728:SF40">
    <property type="entry name" value="PATATIN FAMILY PROTEIN"/>
    <property type="match status" value="1"/>
</dbReference>
<comment type="caution">
    <text evidence="4">The sequence shown here is derived from an EMBL/GenBank/DDBJ whole genome shotgun (WGS) entry which is preliminary data.</text>
</comment>
<dbReference type="Pfam" id="PF01734">
    <property type="entry name" value="Patatin"/>
    <property type="match status" value="1"/>
</dbReference>
<evidence type="ECO:0000259" key="3">
    <source>
        <dbReference type="Pfam" id="PF01734"/>
    </source>
</evidence>
<dbReference type="PANTHER" id="PTHR10728">
    <property type="entry name" value="CYTOSOLIC PHOSPHOLIPASE A2"/>
    <property type="match status" value="1"/>
</dbReference>
<dbReference type="AlphaFoldDB" id="A0AAE4ZB00"/>
<feature type="transmembrane region" description="Helical" evidence="2">
    <location>
        <begin position="324"/>
        <end position="347"/>
    </location>
</feature>
<feature type="transmembrane region" description="Helical" evidence="2">
    <location>
        <begin position="138"/>
        <end position="161"/>
    </location>
</feature>
<evidence type="ECO:0000313" key="4">
    <source>
        <dbReference type="EMBL" id="NIR75847.1"/>
    </source>
</evidence>
<dbReference type="Proteomes" id="UP000702544">
    <property type="component" value="Unassembled WGS sequence"/>
</dbReference>
<feature type="transmembrane region" description="Helical" evidence="2">
    <location>
        <begin position="234"/>
        <end position="252"/>
    </location>
</feature>